<feature type="transmembrane region" description="Helical" evidence="6">
    <location>
        <begin position="266"/>
        <end position="284"/>
    </location>
</feature>
<feature type="domain" description="ABC-2 type transporter transmembrane" evidence="7">
    <location>
        <begin position="103"/>
        <end position="281"/>
    </location>
</feature>
<feature type="transmembrane region" description="Helical" evidence="6">
    <location>
        <begin position="105"/>
        <end position="127"/>
    </location>
</feature>
<name>A0A934NLS2_9NOCA</name>
<dbReference type="GO" id="GO:0016020">
    <property type="term" value="C:membrane"/>
    <property type="evidence" value="ECO:0007669"/>
    <property type="project" value="UniProtKB-SubCell"/>
</dbReference>
<dbReference type="Proteomes" id="UP000655868">
    <property type="component" value="Unassembled WGS sequence"/>
</dbReference>
<keyword evidence="4 6" id="KW-0472">Membrane</keyword>
<accession>A0A934NLS2</accession>
<dbReference type="AlphaFoldDB" id="A0A934NLS2"/>
<dbReference type="Pfam" id="PF12698">
    <property type="entry name" value="ABC2_membrane_3"/>
    <property type="match status" value="1"/>
</dbReference>
<keyword evidence="9" id="KW-1185">Reference proteome</keyword>
<keyword evidence="2 6" id="KW-0812">Transmembrane</keyword>
<proteinExistence type="predicted"/>
<dbReference type="InterPro" id="IPR051784">
    <property type="entry name" value="Nod_factor_ABC_transporter"/>
</dbReference>
<dbReference type="InterPro" id="IPR013525">
    <property type="entry name" value="ABC2_TM"/>
</dbReference>
<feature type="transmembrane region" description="Helical" evidence="6">
    <location>
        <begin position="148"/>
        <end position="173"/>
    </location>
</feature>
<protein>
    <submittedName>
        <fullName evidence="8">ABC transporter permease</fullName>
    </submittedName>
</protein>
<evidence type="ECO:0000256" key="4">
    <source>
        <dbReference type="ARBA" id="ARBA00023136"/>
    </source>
</evidence>
<evidence type="ECO:0000313" key="8">
    <source>
        <dbReference type="EMBL" id="MBJ8337479.1"/>
    </source>
</evidence>
<dbReference type="NCBIfam" id="TIGR00025">
    <property type="entry name" value="Mtu_efflux"/>
    <property type="match status" value="1"/>
</dbReference>
<evidence type="ECO:0000256" key="1">
    <source>
        <dbReference type="ARBA" id="ARBA00004141"/>
    </source>
</evidence>
<evidence type="ECO:0000256" key="3">
    <source>
        <dbReference type="ARBA" id="ARBA00022989"/>
    </source>
</evidence>
<evidence type="ECO:0000256" key="2">
    <source>
        <dbReference type="ARBA" id="ARBA00022692"/>
    </source>
</evidence>
<dbReference type="GO" id="GO:0046677">
    <property type="term" value="P:response to antibiotic"/>
    <property type="evidence" value="ECO:0007669"/>
    <property type="project" value="InterPro"/>
</dbReference>
<feature type="transmembrane region" description="Helical" evidence="6">
    <location>
        <begin position="74"/>
        <end position="93"/>
    </location>
</feature>
<evidence type="ECO:0000259" key="7">
    <source>
        <dbReference type="Pfam" id="PF12698"/>
    </source>
</evidence>
<dbReference type="GO" id="GO:1900753">
    <property type="term" value="P:doxorubicin transport"/>
    <property type="evidence" value="ECO:0007669"/>
    <property type="project" value="InterPro"/>
</dbReference>
<reference evidence="8" key="1">
    <citation type="submission" date="2020-12" db="EMBL/GenBank/DDBJ databases">
        <title>Antrihabitans popcorni sp. nov. and Antrihabitans auranticaus sp. nov., isolated from a larva cave.</title>
        <authorList>
            <person name="Lee S.D."/>
            <person name="Kim I.S."/>
        </authorList>
    </citation>
    <scope>NUCLEOTIDE SEQUENCE</scope>
    <source>
        <strain evidence="8">YC3-6</strain>
    </source>
</reference>
<feature type="region of interest" description="Disordered" evidence="5">
    <location>
        <begin position="1"/>
        <end position="20"/>
    </location>
</feature>
<comment type="subcellular location">
    <subcellularLocation>
        <location evidence="1">Membrane</location>
        <topology evidence="1">Multi-pass membrane protein</topology>
    </subcellularLocation>
</comment>
<feature type="transmembrane region" description="Helical" evidence="6">
    <location>
        <begin position="211"/>
        <end position="232"/>
    </location>
</feature>
<evidence type="ECO:0000256" key="6">
    <source>
        <dbReference type="SAM" id="Phobius"/>
    </source>
</evidence>
<dbReference type="GO" id="GO:0140359">
    <property type="term" value="F:ABC-type transporter activity"/>
    <property type="evidence" value="ECO:0007669"/>
    <property type="project" value="InterPro"/>
</dbReference>
<dbReference type="InterPro" id="IPR004377">
    <property type="entry name" value="ABC_transpt_DrrB/DrrC"/>
</dbReference>
<keyword evidence="3 6" id="KW-1133">Transmembrane helix</keyword>
<evidence type="ECO:0000256" key="5">
    <source>
        <dbReference type="SAM" id="MobiDB-lite"/>
    </source>
</evidence>
<feature type="compositionally biased region" description="Basic residues" evidence="5">
    <location>
        <begin position="8"/>
        <end position="20"/>
    </location>
</feature>
<dbReference type="GO" id="GO:0043215">
    <property type="term" value="P:daunorubicin transport"/>
    <property type="evidence" value="ECO:0007669"/>
    <property type="project" value="InterPro"/>
</dbReference>
<gene>
    <name evidence="8" type="ORF">JGU71_01140</name>
</gene>
<dbReference type="PANTHER" id="PTHR43229:SF2">
    <property type="entry name" value="NODULATION PROTEIN J"/>
    <property type="match status" value="1"/>
</dbReference>
<dbReference type="PANTHER" id="PTHR43229">
    <property type="entry name" value="NODULATION PROTEIN J"/>
    <property type="match status" value="1"/>
</dbReference>
<sequence>MVRPNRCPCHRPASRSASARRRLPRIDRTGVARVTNRFTPGIFTPDPRPNAPLRMLVAQTRLELILLLRNGEQLLLTMFIPITLLIGLCLLPVGDLGEHRVDSVVPAVMMVAVMSTAFTGQAIAVGFDRRYGALKRLGATALPKWGIIAGKSAAVVIVVALQAVLIGAIGFGLGWRPGIGGLALGAVIIALGTITFAAMGLLLGGTLKAEIVLALANILWFIMLGIGSVVFASDDLPEVLRLIARLIPSGALAETLKAALVGSVDWFGVAVLAVWATACGYLATKTFKFT</sequence>
<evidence type="ECO:0000313" key="9">
    <source>
        <dbReference type="Proteomes" id="UP000655868"/>
    </source>
</evidence>
<comment type="caution">
    <text evidence="8">The sequence shown here is derived from an EMBL/GenBank/DDBJ whole genome shotgun (WGS) entry which is preliminary data.</text>
</comment>
<organism evidence="8 9">
    <name type="scientific">Antrihabitans stalagmiti</name>
    <dbReference type="NCBI Taxonomy" id="2799499"/>
    <lineage>
        <taxon>Bacteria</taxon>
        <taxon>Bacillati</taxon>
        <taxon>Actinomycetota</taxon>
        <taxon>Actinomycetes</taxon>
        <taxon>Mycobacteriales</taxon>
        <taxon>Nocardiaceae</taxon>
        <taxon>Antrihabitans</taxon>
    </lineage>
</organism>
<dbReference type="EMBL" id="JAEMNV010000001">
    <property type="protein sequence ID" value="MBJ8337479.1"/>
    <property type="molecule type" value="Genomic_DNA"/>
</dbReference>
<feature type="transmembrane region" description="Helical" evidence="6">
    <location>
        <begin position="179"/>
        <end position="204"/>
    </location>
</feature>